<gene>
    <name evidence="1" type="ORF">GRF29_1g2007474</name>
</gene>
<comment type="caution">
    <text evidence="1">The sequence shown here is derived from an EMBL/GenBank/DDBJ whole genome shotgun (WGS) entry which is preliminary data.</text>
</comment>
<evidence type="ECO:0000313" key="1">
    <source>
        <dbReference type="EMBL" id="KAK3217129.1"/>
    </source>
</evidence>
<name>A0AAN6M6J7_9PLEO</name>
<dbReference type="AlphaFoldDB" id="A0AAN6M6J7"/>
<organism evidence="1 2">
    <name type="scientific">Pseudopithomyces chartarum</name>
    <dbReference type="NCBI Taxonomy" id="1892770"/>
    <lineage>
        <taxon>Eukaryota</taxon>
        <taxon>Fungi</taxon>
        <taxon>Dikarya</taxon>
        <taxon>Ascomycota</taxon>
        <taxon>Pezizomycotina</taxon>
        <taxon>Dothideomycetes</taxon>
        <taxon>Pleosporomycetidae</taxon>
        <taxon>Pleosporales</taxon>
        <taxon>Massarineae</taxon>
        <taxon>Didymosphaeriaceae</taxon>
        <taxon>Pseudopithomyces</taxon>
    </lineage>
</organism>
<protein>
    <submittedName>
        <fullName evidence="1">Uncharacterized protein</fullName>
    </submittedName>
</protein>
<dbReference type="EMBL" id="WVTA01000001">
    <property type="protein sequence ID" value="KAK3217129.1"/>
    <property type="molecule type" value="Genomic_DNA"/>
</dbReference>
<keyword evidence="2" id="KW-1185">Reference proteome</keyword>
<reference evidence="1 2" key="1">
    <citation type="submission" date="2021-02" db="EMBL/GenBank/DDBJ databases">
        <title>Genome assembly of Pseudopithomyces chartarum.</title>
        <authorList>
            <person name="Jauregui R."/>
            <person name="Singh J."/>
            <person name="Voisey C."/>
        </authorList>
    </citation>
    <scope>NUCLEOTIDE SEQUENCE [LARGE SCALE GENOMIC DNA]</scope>
    <source>
        <strain evidence="1 2">AGR01</strain>
    </source>
</reference>
<proteinExistence type="predicted"/>
<sequence>MSPYQHLFSTNAVLNVWRNLRNTRDHNDLLLSFHVHPDDVRNARDRRFGKGGVVETTNDAPGRKSTSVEGRGAIDGRSIGFIVPWRSMQAQKKELREREKELADALVVLAGEVSFMDLPPALQSSLTQNPLIQVRHLAAGLSRQMSRVELQMADNEPFASGKNLYSGGELIRKYLPDIETLFQQRPIPQRMIFELLMELKDLVYMGMESCEKGVVEWDLNNFSSFEDLDEAIVRAMTPIASEPPMLPASGTATGAATGARKLLKRKPSMQVTSGRPLLHDEQEILYHLESMDTTASAMSHLPVPVTDFVAKSAITLRRTLPRQILNDHNLAKRRRAGRCAEYARCMKWAGTSWRQGGGCRRGCKNEDEDPEGLPSWHSSSRWFDEMGTYMVGGGRAEADGKISSPIIGAI</sequence>
<evidence type="ECO:0000313" key="2">
    <source>
        <dbReference type="Proteomes" id="UP001280581"/>
    </source>
</evidence>
<dbReference type="Proteomes" id="UP001280581">
    <property type="component" value="Unassembled WGS sequence"/>
</dbReference>
<accession>A0AAN6M6J7</accession>